<evidence type="ECO:0000313" key="1">
    <source>
        <dbReference type="EMBL" id="BBY18120.1"/>
    </source>
</evidence>
<dbReference type="Proteomes" id="UP000466607">
    <property type="component" value="Chromosome"/>
</dbReference>
<dbReference type="EMBL" id="AP022586">
    <property type="protein sequence ID" value="BBY18120.1"/>
    <property type="molecule type" value="Genomic_DNA"/>
</dbReference>
<keyword evidence="2" id="KW-1185">Reference proteome</keyword>
<reference evidence="1 2" key="1">
    <citation type="journal article" date="2019" name="Emerg. Microbes Infect.">
        <title>Comprehensive subspecies identification of 175 nontuberculous mycobacteria species based on 7547 genomic profiles.</title>
        <authorList>
            <person name="Matsumoto Y."/>
            <person name="Kinjo T."/>
            <person name="Motooka D."/>
            <person name="Nabeya D."/>
            <person name="Jung N."/>
            <person name="Uechi K."/>
            <person name="Horii T."/>
            <person name="Iida T."/>
            <person name="Fujita J."/>
            <person name="Nakamura S."/>
        </authorList>
    </citation>
    <scope>NUCLEOTIDE SEQUENCE [LARGE SCALE GENOMIC DNA]</scope>
    <source>
        <strain evidence="1 2">JCM 17423</strain>
    </source>
</reference>
<evidence type="ECO:0000313" key="2">
    <source>
        <dbReference type="Proteomes" id="UP000466607"/>
    </source>
</evidence>
<gene>
    <name evidence="1" type="ORF">MLIT_37120</name>
</gene>
<organism evidence="1 2">
    <name type="scientific">Mycolicibacterium litorale</name>
    <dbReference type="NCBI Taxonomy" id="758802"/>
    <lineage>
        <taxon>Bacteria</taxon>
        <taxon>Bacillati</taxon>
        <taxon>Actinomycetota</taxon>
        <taxon>Actinomycetes</taxon>
        <taxon>Mycobacteriales</taxon>
        <taxon>Mycobacteriaceae</taxon>
        <taxon>Mycolicibacterium</taxon>
    </lineage>
</organism>
<accession>A0AAD1MUW4</accession>
<protein>
    <submittedName>
        <fullName evidence="1">Uncharacterized protein</fullName>
    </submittedName>
</protein>
<sequence>MTVRRRSPAHADDLGVGQLRGKGAQYAGSDVAGCTGHHYAGRLGWHVDRRPFCRMVPATRRTGGQTVRGWAGIGHIIGE</sequence>
<dbReference type="AlphaFoldDB" id="A0AAD1MUW4"/>
<proteinExistence type="predicted"/>
<name>A0AAD1MUW4_9MYCO</name>